<feature type="transmembrane region" description="Helical" evidence="1">
    <location>
        <begin position="301"/>
        <end position="326"/>
    </location>
</feature>
<feature type="transmembrane region" description="Helical" evidence="1">
    <location>
        <begin position="338"/>
        <end position="356"/>
    </location>
</feature>
<comment type="caution">
    <text evidence="2">The sequence shown here is derived from an EMBL/GenBank/DDBJ whole genome shotgun (WGS) entry which is preliminary data.</text>
</comment>
<dbReference type="AlphaFoldDB" id="A0A9R1CBC2"/>
<evidence type="ECO:0000256" key="1">
    <source>
        <dbReference type="SAM" id="Phobius"/>
    </source>
</evidence>
<keyword evidence="3" id="KW-1185">Reference proteome</keyword>
<feature type="transmembrane region" description="Helical" evidence="1">
    <location>
        <begin position="184"/>
        <end position="201"/>
    </location>
</feature>
<feature type="transmembrane region" description="Helical" evidence="1">
    <location>
        <begin position="161"/>
        <end position="178"/>
    </location>
</feature>
<feature type="transmembrane region" description="Helical" evidence="1">
    <location>
        <begin position="119"/>
        <end position="140"/>
    </location>
</feature>
<feature type="transmembrane region" description="Helical" evidence="1">
    <location>
        <begin position="222"/>
        <end position="242"/>
    </location>
</feature>
<dbReference type="InterPro" id="IPR052714">
    <property type="entry name" value="MFS_Exporter"/>
</dbReference>
<sequence>MDTQNTPIHIRLWHRDFWFLVFANFLLSTIVYMQLATLERLLVTSTGIGLSSLAQGTILGVYGLGIFLLGPYCHYLVQRYRRKRVCQTAVAGMALISLLLHFVTAGMKGYALYVTGLVGMFWFGAFFGLAQMILSSTLIIDITESAQRTEANYVSAWFRRFAIAAGPLAAIVFPTGTIAAELSMYAYVAVLILIGLAKIPFKTPDEDNRVFCLDRFIMSQGFVLTITLLPVTIILGMSAALAIHNPIFFSQLALGLLLALIAEKFVFVNADLQSEFISGSLLIIAALLLYLTRSGMPVVEHLAPCLIGMGTGLVGSRILLFFIKLAHHCQRGTAQSSFFLSWELGIAIGLCLGLWLSDYKTIDTVGLILAIATMIVYHFFTHPWYMAHKSR</sequence>
<dbReference type="GeneID" id="72466556"/>
<dbReference type="EMBL" id="BPUB01000002">
    <property type="protein sequence ID" value="GJG59402.1"/>
    <property type="molecule type" value="Genomic_DNA"/>
</dbReference>
<name>A0A9R1CBC2_9BACT</name>
<evidence type="ECO:0000313" key="3">
    <source>
        <dbReference type="Proteomes" id="UP000825483"/>
    </source>
</evidence>
<gene>
    <name evidence="2" type="ORF">PRLR5076_22530</name>
</gene>
<dbReference type="Gene3D" id="1.20.1250.20">
    <property type="entry name" value="MFS general substrate transporter like domains"/>
    <property type="match status" value="1"/>
</dbReference>
<dbReference type="PANTHER" id="PTHR23531">
    <property type="entry name" value="QUINOLENE RESISTANCE PROTEIN NORA"/>
    <property type="match status" value="1"/>
</dbReference>
<organism evidence="2 3">
    <name type="scientific">Prevotella lacticifex</name>
    <dbReference type="NCBI Taxonomy" id="2854755"/>
    <lineage>
        <taxon>Bacteria</taxon>
        <taxon>Pseudomonadati</taxon>
        <taxon>Bacteroidota</taxon>
        <taxon>Bacteroidia</taxon>
        <taxon>Bacteroidales</taxon>
        <taxon>Prevotellaceae</taxon>
        <taxon>Prevotella</taxon>
    </lineage>
</organism>
<feature type="transmembrane region" description="Helical" evidence="1">
    <location>
        <begin position="276"/>
        <end position="295"/>
    </location>
</feature>
<keyword evidence="2" id="KW-0813">Transport</keyword>
<feature type="transmembrane region" description="Helical" evidence="1">
    <location>
        <begin position="362"/>
        <end position="380"/>
    </location>
</feature>
<keyword evidence="1" id="KW-0812">Transmembrane</keyword>
<dbReference type="SUPFAM" id="SSF103473">
    <property type="entry name" value="MFS general substrate transporter"/>
    <property type="match status" value="1"/>
</dbReference>
<dbReference type="PANTHER" id="PTHR23531:SF1">
    <property type="entry name" value="QUINOLENE RESISTANCE PROTEIN NORA"/>
    <property type="match status" value="1"/>
</dbReference>
<keyword evidence="1" id="KW-1133">Transmembrane helix</keyword>
<keyword evidence="1" id="KW-0472">Membrane</keyword>
<evidence type="ECO:0000313" key="2">
    <source>
        <dbReference type="EMBL" id="GJG59402.1"/>
    </source>
</evidence>
<proteinExistence type="predicted"/>
<protein>
    <submittedName>
        <fullName evidence="2">Sugar transporter</fullName>
    </submittedName>
</protein>
<dbReference type="Proteomes" id="UP000825483">
    <property type="component" value="Unassembled WGS sequence"/>
</dbReference>
<keyword evidence="2" id="KW-0762">Sugar transport</keyword>
<feature type="transmembrane region" description="Helical" evidence="1">
    <location>
        <begin position="89"/>
        <end position="113"/>
    </location>
</feature>
<accession>A0A9R1CBC2</accession>
<dbReference type="RefSeq" id="WP_223928759.1">
    <property type="nucleotide sequence ID" value="NZ_BPTU01000001.1"/>
</dbReference>
<feature type="transmembrane region" description="Helical" evidence="1">
    <location>
        <begin position="56"/>
        <end position="77"/>
    </location>
</feature>
<dbReference type="InterPro" id="IPR036259">
    <property type="entry name" value="MFS_trans_sf"/>
</dbReference>
<feature type="transmembrane region" description="Helical" evidence="1">
    <location>
        <begin position="17"/>
        <end position="36"/>
    </location>
</feature>
<reference evidence="2" key="1">
    <citation type="journal article" date="2022" name="Int. J. Syst. Evol. Microbiol.">
        <title>Prevotella lacticifex sp. nov., isolated from the rumen of cows.</title>
        <authorList>
            <person name="Shinkai T."/>
            <person name="Ikeyama N."/>
            <person name="Kumagai M."/>
            <person name="Ohmori H."/>
            <person name="Sakamoto M."/>
            <person name="Ohkuma M."/>
            <person name="Mitsumori M."/>
        </authorList>
    </citation>
    <scope>NUCLEOTIDE SEQUENCE</scope>
    <source>
        <strain evidence="2">R5076</strain>
    </source>
</reference>
<feature type="transmembrane region" description="Helical" evidence="1">
    <location>
        <begin position="248"/>
        <end position="267"/>
    </location>
</feature>